<keyword evidence="4" id="KW-1185">Reference proteome</keyword>
<evidence type="ECO:0000259" key="2">
    <source>
        <dbReference type="Pfam" id="PF03107"/>
    </source>
</evidence>
<sequence length="245" mass="28512">MRCMSIHFHWNPHIPKPFIFVKLANVNFFGFKYVCSNGCEDVTLDVRCASIYEPYIHSFHSHPLFITDTGECLICGRYVSNLICDECGFTLCFGCPNQPYKARYRNDEHLLTFSYEKDTNGVYWCDLCERTINFSKGFYKCNECEVILHIGCLLGEDLYMNPGSSITLRGTEYIIAQNNAHITRPICTGCQKRCQYMIIFIASSGEIYCSVRDICIYHLKMSYNLYIIYKWMLTGKSDLEEKYKV</sequence>
<reference evidence="4" key="1">
    <citation type="journal article" date="2019" name="Database">
        <title>The radish genome database (RadishGD): an integrated information resource for radish genomics.</title>
        <authorList>
            <person name="Yu H.J."/>
            <person name="Baek S."/>
            <person name="Lee Y.J."/>
            <person name="Cho A."/>
            <person name="Mun J.H."/>
        </authorList>
    </citation>
    <scope>NUCLEOTIDE SEQUENCE [LARGE SCALE GENOMIC DNA]</scope>
    <source>
        <strain evidence="4">cv. WK10039</strain>
    </source>
</reference>
<name>A0A9W3D8P2_RAPSA</name>
<dbReference type="InterPro" id="IPR053192">
    <property type="entry name" value="Vacuole_Formation_Reg"/>
</dbReference>
<dbReference type="RefSeq" id="XP_056860068.1">
    <property type="nucleotide sequence ID" value="XM_057004088.1"/>
</dbReference>
<feature type="domain" description="DC1-like C-terminal" evidence="3">
    <location>
        <begin position="175"/>
        <end position="212"/>
    </location>
</feature>
<dbReference type="OrthoDB" id="1113880at2759"/>
<dbReference type="Pfam" id="PF03107">
    <property type="entry name" value="C1_2"/>
    <property type="match status" value="1"/>
</dbReference>
<dbReference type="InterPro" id="IPR046349">
    <property type="entry name" value="C1-like_sf"/>
</dbReference>
<dbReference type="Gene3D" id="3.30.60.20">
    <property type="match status" value="1"/>
</dbReference>
<reference evidence="5" key="2">
    <citation type="submission" date="2025-08" db="UniProtKB">
        <authorList>
            <consortium name="RefSeq"/>
        </authorList>
    </citation>
    <scope>IDENTIFICATION</scope>
    <source>
        <tissue evidence="5">Leaf</tissue>
    </source>
</reference>
<dbReference type="Pfam" id="PF22926">
    <property type="entry name" value="C1-like_CT"/>
    <property type="match status" value="1"/>
</dbReference>
<keyword evidence="1" id="KW-0677">Repeat</keyword>
<dbReference type="SUPFAM" id="SSF57889">
    <property type="entry name" value="Cysteine-rich domain"/>
    <property type="match status" value="1"/>
</dbReference>
<dbReference type="InterPro" id="IPR054483">
    <property type="entry name" value="DC1-like_CT"/>
</dbReference>
<dbReference type="AlphaFoldDB" id="A0A9W3D8P2"/>
<gene>
    <name evidence="5" type="primary">LOC130508527</name>
</gene>
<proteinExistence type="predicted"/>
<dbReference type="GeneID" id="130508527"/>
<accession>A0A9W3D8P2</accession>
<evidence type="ECO:0000259" key="3">
    <source>
        <dbReference type="Pfam" id="PF22926"/>
    </source>
</evidence>
<feature type="domain" description="DC1" evidence="2">
    <location>
        <begin position="107"/>
        <end position="152"/>
    </location>
</feature>
<dbReference type="Proteomes" id="UP000504610">
    <property type="component" value="Chromosome 2"/>
</dbReference>
<organism evidence="4 5">
    <name type="scientific">Raphanus sativus</name>
    <name type="common">Radish</name>
    <name type="synonym">Raphanus raphanistrum var. sativus</name>
    <dbReference type="NCBI Taxonomy" id="3726"/>
    <lineage>
        <taxon>Eukaryota</taxon>
        <taxon>Viridiplantae</taxon>
        <taxon>Streptophyta</taxon>
        <taxon>Embryophyta</taxon>
        <taxon>Tracheophyta</taxon>
        <taxon>Spermatophyta</taxon>
        <taxon>Magnoliopsida</taxon>
        <taxon>eudicotyledons</taxon>
        <taxon>Gunneridae</taxon>
        <taxon>Pentapetalae</taxon>
        <taxon>rosids</taxon>
        <taxon>malvids</taxon>
        <taxon>Brassicales</taxon>
        <taxon>Brassicaceae</taxon>
        <taxon>Brassiceae</taxon>
        <taxon>Raphanus</taxon>
    </lineage>
</organism>
<evidence type="ECO:0000313" key="5">
    <source>
        <dbReference type="RefSeq" id="XP_056860068.1"/>
    </source>
</evidence>
<evidence type="ECO:0000313" key="4">
    <source>
        <dbReference type="Proteomes" id="UP000504610"/>
    </source>
</evidence>
<dbReference type="KEGG" id="rsz:130508527"/>
<evidence type="ECO:0000256" key="1">
    <source>
        <dbReference type="ARBA" id="ARBA00022737"/>
    </source>
</evidence>
<dbReference type="InterPro" id="IPR004146">
    <property type="entry name" value="DC1"/>
</dbReference>
<protein>
    <submittedName>
        <fullName evidence="5">Protein VACUOLELESS GAMETOPHYTES-like</fullName>
    </submittedName>
</protein>
<dbReference type="PANTHER" id="PTHR32410">
    <property type="entry name" value="CYSTEINE/HISTIDINE-RICH C1 DOMAIN FAMILY PROTEIN"/>
    <property type="match status" value="1"/>
</dbReference>
<dbReference type="PANTHER" id="PTHR32410:SF211">
    <property type="entry name" value="CYSTEINE_HISTIDINE-RICH C1 DOMAIN FAMILY PROTEIN"/>
    <property type="match status" value="1"/>
</dbReference>